<comment type="caution">
    <text evidence="2">The sequence shown here is derived from an EMBL/GenBank/DDBJ whole genome shotgun (WGS) entry which is preliminary data.</text>
</comment>
<dbReference type="Proteomes" id="UP000824151">
    <property type="component" value="Unassembled WGS sequence"/>
</dbReference>
<dbReference type="GO" id="GO:0005886">
    <property type="term" value="C:plasma membrane"/>
    <property type="evidence" value="ECO:0007669"/>
    <property type="project" value="TreeGrafter"/>
</dbReference>
<keyword evidence="1" id="KW-0812">Transmembrane</keyword>
<dbReference type="InterPro" id="IPR003474">
    <property type="entry name" value="Glcn_transporter"/>
</dbReference>
<evidence type="ECO:0000313" key="3">
    <source>
        <dbReference type="Proteomes" id="UP000824151"/>
    </source>
</evidence>
<dbReference type="PANTHER" id="PTHR30354:SF7">
    <property type="entry name" value="BLL7963 PROTEIN"/>
    <property type="match status" value="1"/>
</dbReference>
<sequence length="222" mass="23035">MLVFVVNFGLTMYVFPALDWSYLDDERFGGIALADRTGIWAVLCALLCAIASILIMNFRHIRWMAGALTQGAKNALLPIFNTASEVGYGAVVASLAAFAIIRDGIFGLTDNALVASAVSTSVISGVTGSASGGMTIALNALGDDLQAMAADQDISAELMHRITAMASGGLDSMPHNGAVITLLLVCGMTHRESYKDVGVITLVIPVLVTAAAIPLALTVGAF</sequence>
<evidence type="ECO:0000313" key="2">
    <source>
        <dbReference type="EMBL" id="HIX00882.1"/>
    </source>
</evidence>
<dbReference type="PANTHER" id="PTHR30354">
    <property type="entry name" value="GNT FAMILY GLUCONATE TRANSPORTER"/>
    <property type="match status" value="1"/>
</dbReference>
<dbReference type="EMBL" id="DXGD01000451">
    <property type="protein sequence ID" value="HIX00882.1"/>
    <property type="molecule type" value="Genomic_DNA"/>
</dbReference>
<accession>A0A9D2A9J0</accession>
<keyword evidence="1" id="KW-1133">Transmembrane helix</keyword>
<evidence type="ECO:0000256" key="1">
    <source>
        <dbReference type="SAM" id="Phobius"/>
    </source>
</evidence>
<gene>
    <name evidence="2" type="ORF">H9871_12160</name>
</gene>
<dbReference type="GO" id="GO:0015128">
    <property type="term" value="F:gluconate transmembrane transporter activity"/>
    <property type="evidence" value="ECO:0007669"/>
    <property type="project" value="InterPro"/>
</dbReference>
<feature type="transmembrane region" description="Helical" evidence="1">
    <location>
        <begin position="197"/>
        <end position="217"/>
    </location>
</feature>
<proteinExistence type="predicted"/>
<reference evidence="2" key="1">
    <citation type="journal article" date="2021" name="PeerJ">
        <title>Extensive microbial diversity within the chicken gut microbiome revealed by metagenomics and culture.</title>
        <authorList>
            <person name="Gilroy R."/>
            <person name="Ravi A."/>
            <person name="Getino M."/>
            <person name="Pursley I."/>
            <person name="Horton D.L."/>
            <person name="Alikhan N.F."/>
            <person name="Baker D."/>
            <person name="Gharbi K."/>
            <person name="Hall N."/>
            <person name="Watson M."/>
            <person name="Adriaenssens E.M."/>
            <person name="Foster-Nyarko E."/>
            <person name="Jarju S."/>
            <person name="Secka A."/>
            <person name="Antonio M."/>
            <person name="Oren A."/>
            <person name="Chaudhuri R.R."/>
            <person name="La Ragione R."/>
            <person name="Hildebrand F."/>
            <person name="Pallen M.J."/>
        </authorList>
    </citation>
    <scope>NUCLEOTIDE SEQUENCE</scope>
    <source>
        <strain evidence="2">ChiHejej3B27-3195</strain>
    </source>
</reference>
<reference evidence="2" key="2">
    <citation type="submission" date="2021-04" db="EMBL/GenBank/DDBJ databases">
        <authorList>
            <person name="Gilroy R."/>
        </authorList>
    </citation>
    <scope>NUCLEOTIDE SEQUENCE</scope>
    <source>
        <strain evidence="2">ChiHejej3B27-3195</strain>
    </source>
</reference>
<keyword evidence="1" id="KW-0472">Membrane</keyword>
<organism evidence="2 3">
    <name type="scientific">Candidatus Nesterenkonia stercoripullorum</name>
    <dbReference type="NCBI Taxonomy" id="2838701"/>
    <lineage>
        <taxon>Bacteria</taxon>
        <taxon>Bacillati</taxon>
        <taxon>Actinomycetota</taxon>
        <taxon>Actinomycetes</taxon>
        <taxon>Micrococcales</taxon>
        <taxon>Micrococcaceae</taxon>
        <taxon>Nesterenkonia</taxon>
    </lineage>
</organism>
<dbReference type="AlphaFoldDB" id="A0A9D2A9J0"/>
<feature type="transmembrane region" description="Helical" evidence="1">
    <location>
        <begin position="38"/>
        <end position="58"/>
    </location>
</feature>
<name>A0A9D2A9J0_9MICC</name>
<protein>
    <submittedName>
        <fullName evidence="2">GntP family permease</fullName>
    </submittedName>
</protein>